<feature type="domain" description="LTD" evidence="3">
    <location>
        <begin position="631"/>
        <end position="764"/>
    </location>
</feature>
<evidence type="ECO:0008006" key="6">
    <source>
        <dbReference type="Google" id="ProtNLM"/>
    </source>
</evidence>
<dbReference type="RefSeq" id="WP_183562228.1">
    <property type="nucleotide sequence ID" value="NZ_CBCSLB010000005.1"/>
</dbReference>
<dbReference type="SUPFAM" id="SSF56300">
    <property type="entry name" value="Metallo-dependent phosphatases"/>
    <property type="match status" value="1"/>
</dbReference>
<organism evidence="4 5">
    <name type="scientific">Paenibacillus endophyticus</name>
    <dbReference type="NCBI Taxonomy" id="1294268"/>
    <lineage>
        <taxon>Bacteria</taxon>
        <taxon>Bacillati</taxon>
        <taxon>Bacillota</taxon>
        <taxon>Bacilli</taxon>
        <taxon>Bacillales</taxon>
        <taxon>Paenibacillaceae</taxon>
        <taxon>Paenibacillus</taxon>
    </lineage>
</organism>
<dbReference type="GO" id="GO:0016787">
    <property type="term" value="F:hydrolase activity"/>
    <property type="evidence" value="ECO:0007669"/>
    <property type="project" value="InterPro"/>
</dbReference>
<dbReference type="InterPro" id="IPR001119">
    <property type="entry name" value="SLH_dom"/>
</dbReference>
<feature type="domain" description="SLH" evidence="2">
    <location>
        <begin position="1988"/>
        <end position="2048"/>
    </location>
</feature>
<dbReference type="Pfam" id="PF00395">
    <property type="entry name" value="SLH"/>
    <property type="match status" value="3"/>
</dbReference>
<dbReference type="PROSITE" id="PS51841">
    <property type="entry name" value="LTD"/>
    <property type="match status" value="3"/>
</dbReference>
<evidence type="ECO:0000313" key="4">
    <source>
        <dbReference type="EMBL" id="MBB3152351.1"/>
    </source>
</evidence>
<name>A0A7W5GA42_9BACL</name>
<evidence type="ECO:0000313" key="5">
    <source>
        <dbReference type="Proteomes" id="UP000518605"/>
    </source>
</evidence>
<gene>
    <name evidence="4" type="ORF">FHS16_002401</name>
</gene>
<dbReference type="InterPro" id="IPR029052">
    <property type="entry name" value="Metallo-depent_PP-like"/>
</dbReference>
<dbReference type="Gene3D" id="3.60.21.10">
    <property type="match status" value="1"/>
</dbReference>
<protein>
    <recommendedName>
        <fullName evidence="6">Metallophosphoesterase</fullName>
    </recommendedName>
</protein>
<keyword evidence="1" id="KW-0732">Signal</keyword>
<reference evidence="4 5" key="1">
    <citation type="submission" date="2020-08" db="EMBL/GenBank/DDBJ databases">
        <title>Genomic Encyclopedia of Type Strains, Phase III (KMG-III): the genomes of soil and plant-associated and newly described type strains.</title>
        <authorList>
            <person name="Whitman W."/>
        </authorList>
    </citation>
    <scope>NUCLEOTIDE SEQUENCE [LARGE SCALE GENOMIC DNA]</scope>
    <source>
        <strain evidence="4 5">CECT 8234</strain>
    </source>
</reference>
<evidence type="ECO:0000259" key="2">
    <source>
        <dbReference type="PROSITE" id="PS51272"/>
    </source>
</evidence>
<feature type="chain" id="PRO_5039369050" description="Metallophosphoesterase" evidence="1">
    <location>
        <begin position="27"/>
        <end position="2168"/>
    </location>
</feature>
<dbReference type="InterPro" id="IPR004843">
    <property type="entry name" value="Calcineurin-like_PHP"/>
</dbReference>
<dbReference type="PANTHER" id="PTHR43143:SF5">
    <property type="entry name" value="SECRETED PROTEIN"/>
    <property type="match status" value="1"/>
</dbReference>
<dbReference type="Proteomes" id="UP000518605">
    <property type="component" value="Unassembled WGS sequence"/>
</dbReference>
<dbReference type="InterPro" id="IPR001322">
    <property type="entry name" value="Lamin_tail_dom"/>
</dbReference>
<dbReference type="EMBL" id="JACHXW010000006">
    <property type="protein sequence ID" value="MBB3152351.1"/>
    <property type="molecule type" value="Genomic_DNA"/>
</dbReference>
<proteinExistence type="predicted"/>
<comment type="caution">
    <text evidence="4">The sequence shown here is derived from an EMBL/GenBank/DDBJ whole genome shotgun (WGS) entry which is preliminary data.</text>
</comment>
<evidence type="ECO:0000259" key="3">
    <source>
        <dbReference type="PROSITE" id="PS51841"/>
    </source>
</evidence>
<feature type="signal peptide" evidence="1">
    <location>
        <begin position="1"/>
        <end position="26"/>
    </location>
</feature>
<feature type="domain" description="LTD" evidence="3">
    <location>
        <begin position="334"/>
        <end position="479"/>
    </location>
</feature>
<keyword evidence="5" id="KW-1185">Reference proteome</keyword>
<evidence type="ECO:0000256" key="1">
    <source>
        <dbReference type="SAM" id="SignalP"/>
    </source>
</evidence>
<dbReference type="InterPro" id="IPR051918">
    <property type="entry name" value="STPP_CPPED1"/>
</dbReference>
<feature type="domain" description="LTD" evidence="3">
    <location>
        <begin position="39"/>
        <end position="190"/>
    </location>
</feature>
<dbReference type="PROSITE" id="PS51272">
    <property type="entry name" value="SLH"/>
    <property type="match status" value="3"/>
</dbReference>
<dbReference type="PANTHER" id="PTHR43143">
    <property type="entry name" value="METALLOPHOSPHOESTERASE, CALCINEURIN SUPERFAMILY"/>
    <property type="match status" value="1"/>
</dbReference>
<accession>A0A7W5GA42</accession>
<feature type="domain" description="SLH" evidence="2">
    <location>
        <begin position="2049"/>
        <end position="2111"/>
    </location>
</feature>
<dbReference type="Pfam" id="PF00149">
    <property type="entry name" value="Metallophos"/>
    <property type="match status" value="1"/>
</dbReference>
<sequence>MKVKFRPLRKWVSTVTLMTMLFGAIAQQGYADEGAINPSNTAAAAAALPALMITELVPDSKNVGGNDAYEFIEVYNNTDEPIDFNQYNLVYHYYNTSNVEQNIPWTLSTDQEVIIPAHKPIVMWVKGKPIYELNPALAVSQFNANYGSALEDGVHLFEVKTEGGLHNSAPRDLIIKDKSDNVISIASYQTDDQTKENMGIHYSYPVDGTPNMVMMPGAGTKAATPGVIDPAQVPGEPSLPPVITHTPLTNASFEEDLTVAAGISQSSGKAVTASVYYKKGADAAFTVLPMTESNGSFQAVIPKEQLTVSPLSYYIEASDGLETAKTLTYEVVVRTDSFDFSKVPPLFITELLPDSTNVQGQSSDAFEFIEVYNNTDKTVDFNDYSLAYRYPDKGPGSDVAWALETADEVNIPSRESIVLWIQTSLNGSYTASDFNTLFGTSLVLNDNLFRTRAYDGMANGSARDLVIKDSNGLDLSIASYQKDAQTVSDKGIFYAYPIDGGKNMRMQDLPGTLAATPGTTESSQVPAQTVTLPEMPNAAPAVTGTSYAKVSGGIEVTAAITDEKPAALQATIYYKTAPSLAFTAAPLVYSSGSYKALILDAAITDATMVYYIEASDGSHSIRSGEYPVTVHLDKFDPQKAPVLLLTELVPDSTNMNGGDGYEFAEVYNNTDQPIQLKDYKIRYRYTDSGPSADVIWPSSKEDAVIPAGGTVVFWVINSGNTAATAANFNSNYGGTQLVEGVNLFKLYSDGMANAGKRAMVISTNSGIEVTAAYYDNDEETKPDKGIFYKYPADGTTTMIKYSPGRGAATPGSLVQGQAPAVPVHITADVTPPSIADLTDKSEIDQSKSLAIAVDAKDEQLVKTVLLYYKSDIQSEYTPVYLTKSYDDGLYHHMLFSPDLIGRKHITYYYEVSDGINTVSSQPKQVAILGGADRSELRLNAADGEVVAGTKILRGTSEAAAADELTLAIDGKPLTEGTYNAVERDAFFAFEVQGVNYYFKNAVVQGTEILNTFLDPIPTWSTLTVPISADRLKQGENILSIYAGSKSGPFDNRPEENKDDFEVRNVRLVLADGTEIYDPAFANKSTSLKMGDSAGKHEFIDFKLAIPSEKLNSKAYVWQTKGMADGEHTLTLSHGTLGTITSKVKVDNTAPVIDPSLEEGKDYRGSFVIDAAINDPIAGVKSSHALLDGVSITLPYATSSAKLNPGSHSFKVEAADMAGNQAEAEIHFTVPDENPLGPELVAPVQDAANLGGSVKLSVKVKDPLGDSMKVTFFQGFKYDANASAGFNAYSNAADVEPPKELAPAGEKAFTVEDYKAISQTDGQYKIDDSMEQFPYQRFAITLDPSVKDTDLVAINWTGKSLEGRLVSLYAWNPDAKKWEMLDTTVAGNADFELRAEVAAGQYRDGNSIQVMVQDQVQESDDPYDFSFVWMSDTQYYSETYFQYYRDNVAWIRDHMDENKIKYVIHTGDIVDESDKEYQWKEADKNMKVLDDAKIPYGVLAGNHDVDHQKGSYVDYWKWFGEDRFKDQPTFGGSYQNNMGHYDLVSAGGNDFIIVYMGWGLGDTEIDWMDKIVKQYPNRKAILAFHEYLLVSGNRAPIADKVYERVVLPNKNVFATLSGHYHDAELKLDAIDDDGDGKTDRNVYQMLADYQGAEDGGLGYIRLMQFDMKNNKMHMKTYSPTLDDYNYYDPKEFPGKDEFSVDLDLGASNKRVATDYFGVRVYTANQIGDKVQAESGQEASGIWNGLNENREYEWFALAEDEFGGAGRSDIWRFHTGEADTTPMTPPVKGVIELTASKSGEYKLDANVIKTAIEGAAAGASIEVRLVGANEAGGNGLVMSGEGIRALQQSNHPLRIAMHAVTLDIPTDALPETATAADSVEWFVNERQTDATTTAVSSAASQEKSFKETGLVYTLELKTSSGSGSPSVIHSFNKPIKVTRTLSAEELAALDLDYAGVYDLNNGQASYVPGSFNGNEVTFETDHFSMYSIFEYKKSFADTAGHWSEAYVSKLAARHAITGMDAEHFAPGKAITRADFAVIAVKALGYLDVKAVSGPFSDISSDSYYAGYVAKAAEFGLVKGYDGAFRPQATISREEAAAIIVRLYERLNGAQTPSSNGQAFADIAKASPWARASIEDAQSLGLLEGKGGNLFAPKATVTRAEIAKLIWTAIQ</sequence>
<feature type="domain" description="SLH" evidence="2">
    <location>
        <begin position="2114"/>
        <end position="2168"/>
    </location>
</feature>